<sequence>MKLSSQSFLKLPEFNNPFKVAVDACGVRIGAVLSQGGHPVEFFSEKLSPSRQLWSTYEQELYALVKALKHWDHYLLSKEFILLTDLLSLKYLQA</sequence>
<evidence type="ECO:0000256" key="1">
    <source>
        <dbReference type="ARBA" id="ARBA00022679"/>
    </source>
</evidence>
<evidence type="ECO:0000256" key="2">
    <source>
        <dbReference type="ARBA" id="ARBA00022695"/>
    </source>
</evidence>
<keyword evidence="5" id="KW-0378">Hydrolase</keyword>
<dbReference type="GO" id="GO:0003964">
    <property type="term" value="F:RNA-directed DNA polymerase activity"/>
    <property type="evidence" value="ECO:0007669"/>
    <property type="project" value="UniProtKB-KW"/>
</dbReference>
<dbReference type="Gene3D" id="3.10.20.370">
    <property type="match status" value="1"/>
</dbReference>
<dbReference type="SUPFAM" id="SSF56672">
    <property type="entry name" value="DNA/RNA polymerases"/>
    <property type="match status" value="1"/>
</dbReference>
<dbReference type="GO" id="GO:0004519">
    <property type="term" value="F:endonuclease activity"/>
    <property type="evidence" value="ECO:0007669"/>
    <property type="project" value="UniProtKB-KW"/>
</dbReference>
<keyword evidence="2" id="KW-0548">Nucleotidyltransferase</keyword>
<evidence type="ECO:0000256" key="6">
    <source>
        <dbReference type="ARBA" id="ARBA00022918"/>
    </source>
</evidence>
<proteinExistence type="predicted"/>
<gene>
    <name evidence="8" type="ORF">E6C27_scaffold131G001520</name>
</gene>
<dbReference type="Proteomes" id="UP000321393">
    <property type="component" value="Unassembled WGS sequence"/>
</dbReference>
<dbReference type="Pfam" id="PF17917">
    <property type="entry name" value="RT_RNaseH"/>
    <property type="match status" value="1"/>
</dbReference>
<evidence type="ECO:0000256" key="3">
    <source>
        <dbReference type="ARBA" id="ARBA00022722"/>
    </source>
</evidence>
<evidence type="ECO:0000313" key="8">
    <source>
        <dbReference type="EMBL" id="KAA0054214.1"/>
    </source>
</evidence>
<name>A0A5A7UGB7_CUCMM</name>
<evidence type="ECO:0000313" key="9">
    <source>
        <dbReference type="Proteomes" id="UP000321393"/>
    </source>
</evidence>
<dbReference type="STRING" id="1194695.A0A5A7UGB7"/>
<keyword evidence="4" id="KW-0255">Endonuclease</keyword>
<feature type="domain" description="Reverse transcriptase RNase H-like" evidence="7">
    <location>
        <begin position="14"/>
        <end position="93"/>
    </location>
</feature>
<dbReference type="GO" id="GO:0016787">
    <property type="term" value="F:hydrolase activity"/>
    <property type="evidence" value="ECO:0007669"/>
    <property type="project" value="UniProtKB-KW"/>
</dbReference>
<dbReference type="InterPro" id="IPR050951">
    <property type="entry name" value="Retrovirus_Pol_polyprotein"/>
</dbReference>
<evidence type="ECO:0000256" key="5">
    <source>
        <dbReference type="ARBA" id="ARBA00022801"/>
    </source>
</evidence>
<evidence type="ECO:0000256" key="4">
    <source>
        <dbReference type="ARBA" id="ARBA00022759"/>
    </source>
</evidence>
<accession>A0A5A7UGB7</accession>
<comment type="caution">
    <text evidence="8">The sequence shown here is derived from an EMBL/GenBank/DDBJ whole genome shotgun (WGS) entry which is preliminary data.</text>
</comment>
<dbReference type="PANTHER" id="PTHR37984:SF5">
    <property type="entry name" value="PROTEIN NYNRIN-LIKE"/>
    <property type="match status" value="1"/>
</dbReference>
<evidence type="ECO:0000259" key="7">
    <source>
        <dbReference type="Pfam" id="PF17917"/>
    </source>
</evidence>
<reference evidence="8 9" key="1">
    <citation type="submission" date="2019-08" db="EMBL/GenBank/DDBJ databases">
        <title>Draft genome sequences of two oriental melons (Cucumis melo L. var makuwa).</title>
        <authorList>
            <person name="Kwon S.-Y."/>
        </authorList>
    </citation>
    <scope>NUCLEOTIDE SEQUENCE [LARGE SCALE GENOMIC DNA]</scope>
    <source>
        <strain evidence="9">cv. SW 3</strain>
        <tissue evidence="8">Leaf</tissue>
    </source>
</reference>
<dbReference type="InterPro" id="IPR041373">
    <property type="entry name" value="RT_RNaseH"/>
</dbReference>
<dbReference type="InterPro" id="IPR043502">
    <property type="entry name" value="DNA/RNA_pol_sf"/>
</dbReference>
<dbReference type="OrthoDB" id="1909920at2759"/>
<dbReference type="AlphaFoldDB" id="A0A5A7UGB7"/>
<protein>
    <submittedName>
        <fullName evidence="8">Integrase, catalytic core</fullName>
    </submittedName>
</protein>
<dbReference type="EMBL" id="SSTE01008862">
    <property type="protein sequence ID" value="KAA0054214.1"/>
    <property type="molecule type" value="Genomic_DNA"/>
</dbReference>
<organism evidence="8 9">
    <name type="scientific">Cucumis melo var. makuwa</name>
    <name type="common">Oriental melon</name>
    <dbReference type="NCBI Taxonomy" id="1194695"/>
    <lineage>
        <taxon>Eukaryota</taxon>
        <taxon>Viridiplantae</taxon>
        <taxon>Streptophyta</taxon>
        <taxon>Embryophyta</taxon>
        <taxon>Tracheophyta</taxon>
        <taxon>Spermatophyta</taxon>
        <taxon>Magnoliopsida</taxon>
        <taxon>eudicotyledons</taxon>
        <taxon>Gunneridae</taxon>
        <taxon>Pentapetalae</taxon>
        <taxon>rosids</taxon>
        <taxon>fabids</taxon>
        <taxon>Cucurbitales</taxon>
        <taxon>Cucurbitaceae</taxon>
        <taxon>Benincaseae</taxon>
        <taxon>Cucumis</taxon>
    </lineage>
</organism>
<keyword evidence="1" id="KW-0808">Transferase</keyword>
<keyword evidence="3" id="KW-0540">Nuclease</keyword>
<keyword evidence="6" id="KW-0695">RNA-directed DNA polymerase</keyword>
<dbReference type="PANTHER" id="PTHR37984">
    <property type="entry name" value="PROTEIN CBG26694"/>
    <property type="match status" value="1"/>
</dbReference>